<evidence type="ECO:0000313" key="7">
    <source>
        <dbReference type="Proteomes" id="UP000255177"/>
    </source>
</evidence>
<evidence type="ECO:0000259" key="5">
    <source>
        <dbReference type="PROSITE" id="PS50977"/>
    </source>
</evidence>
<keyword evidence="2 4" id="KW-0238">DNA-binding</keyword>
<feature type="domain" description="HTH tetR-type" evidence="5">
    <location>
        <begin position="7"/>
        <end position="67"/>
    </location>
</feature>
<dbReference type="Gene3D" id="1.10.10.60">
    <property type="entry name" value="Homeodomain-like"/>
    <property type="match status" value="1"/>
</dbReference>
<accession>A0A380T1M2</accession>
<dbReference type="AlphaFoldDB" id="A0A380T1M2"/>
<sequence length="198" mass="21177">MAGRPREFDRDQALHKALATFWQYGYEGTSMALLVSALGIASARIYAAFGSKEQLFREVVALYLAEQGGFAERVIHRDLAVGQAVEQILLEAIATYTAADGPRGCLAVSSTASGGPDISGVLDWMSELRRQRTQSIIDLLQQAHGRGELKADADPQALGDLFATLLHGIAIQARDGIATARLQAMIKPALSALRAAQA</sequence>
<dbReference type="InterPro" id="IPR036271">
    <property type="entry name" value="Tet_transcr_reg_TetR-rel_C_sf"/>
</dbReference>
<evidence type="ECO:0000256" key="4">
    <source>
        <dbReference type="PROSITE-ProRule" id="PRU00335"/>
    </source>
</evidence>
<dbReference type="SUPFAM" id="SSF48498">
    <property type="entry name" value="Tetracyclin repressor-like, C-terminal domain"/>
    <property type="match status" value="1"/>
</dbReference>
<evidence type="ECO:0000256" key="1">
    <source>
        <dbReference type="ARBA" id="ARBA00023015"/>
    </source>
</evidence>
<evidence type="ECO:0000256" key="3">
    <source>
        <dbReference type="ARBA" id="ARBA00023163"/>
    </source>
</evidence>
<keyword evidence="3" id="KW-0804">Transcription</keyword>
<dbReference type="RefSeq" id="WP_115086954.1">
    <property type="nucleotide sequence ID" value="NZ_CBCSFG010000008.1"/>
</dbReference>
<dbReference type="Pfam" id="PF00440">
    <property type="entry name" value="TetR_N"/>
    <property type="match status" value="1"/>
</dbReference>
<dbReference type="InterPro" id="IPR023772">
    <property type="entry name" value="DNA-bd_HTH_TetR-type_CS"/>
</dbReference>
<evidence type="ECO:0000256" key="2">
    <source>
        <dbReference type="ARBA" id="ARBA00023125"/>
    </source>
</evidence>
<keyword evidence="1" id="KW-0805">Transcription regulation</keyword>
<dbReference type="Gene3D" id="1.10.357.10">
    <property type="entry name" value="Tetracycline Repressor, domain 2"/>
    <property type="match status" value="1"/>
</dbReference>
<keyword evidence="7" id="KW-1185">Reference proteome</keyword>
<dbReference type="PANTHER" id="PTHR47506">
    <property type="entry name" value="TRANSCRIPTIONAL REGULATORY PROTEIN"/>
    <property type="match status" value="1"/>
</dbReference>
<protein>
    <submittedName>
        <fullName evidence="6">HTH-type transcriptional repressor ComR</fullName>
    </submittedName>
</protein>
<reference evidence="7" key="1">
    <citation type="submission" date="2018-07" db="EMBL/GenBank/DDBJ databases">
        <authorList>
            <person name="Blom J."/>
        </authorList>
    </citation>
    <scope>NUCLEOTIDE SEQUENCE [LARGE SCALE GENOMIC DNA]</scope>
    <source>
        <strain evidence="7">CCOS 864</strain>
    </source>
</reference>
<dbReference type="PROSITE" id="PS01081">
    <property type="entry name" value="HTH_TETR_1"/>
    <property type="match status" value="1"/>
</dbReference>
<organism evidence="6 7">
    <name type="scientific">Pseudomonas wadenswilerensis</name>
    <dbReference type="NCBI Taxonomy" id="1785161"/>
    <lineage>
        <taxon>Bacteria</taxon>
        <taxon>Pseudomonadati</taxon>
        <taxon>Pseudomonadota</taxon>
        <taxon>Gammaproteobacteria</taxon>
        <taxon>Pseudomonadales</taxon>
        <taxon>Pseudomonadaceae</taxon>
        <taxon>Pseudomonas</taxon>
    </lineage>
</organism>
<dbReference type="EMBL" id="UIDD01000007">
    <property type="protein sequence ID" value="SUQ63416.1"/>
    <property type="molecule type" value="Genomic_DNA"/>
</dbReference>
<dbReference type="InterPro" id="IPR009057">
    <property type="entry name" value="Homeodomain-like_sf"/>
</dbReference>
<proteinExistence type="predicted"/>
<dbReference type="PANTHER" id="PTHR47506:SF1">
    <property type="entry name" value="HTH-TYPE TRANSCRIPTIONAL REGULATOR YJDC"/>
    <property type="match status" value="1"/>
</dbReference>
<evidence type="ECO:0000313" key="6">
    <source>
        <dbReference type="EMBL" id="SUQ63416.1"/>
    </source>
</evidence>
<dbReference type="SUPFAM" id="SSF46689">
    <property type="entry name" value="Homeodomain-like"/>
    <property type="match status" value="1"/>
</dbReference>
<name>A0A380T1M2_9PSED</name>
<dbReference type="PROSITE" id="PS50977">
    <property type="entry name" value="HTH_TETR_2"/>
    <property type="match status" value="1"/>
</dbReference>
<dbReference type="GO" id="GO:0003677">
    <property type="term" value="F:DNA binding"/>
    <property type="evidence" value="ECO:0007669"/>
    <property type="project" value="UniProtKB-UniRule"/>
</dbReference>
<dbReference type="InterPro" id="IPR001647">
    <property type="entry name" value="HTH_TetR"/>
</dbReference>
<feature type="DNA-binding region" description="H-T-H motif" evidence="4">
    <location>
        <begin position="30"/>
        <end position="49"/>
    </location>
</feature>
<gene>
    <name evidence="6" type="primary">comR</name>
    <name evidence="6" type="ORF">CCOS864_02866</name>
</gene>
<dbReference type="Proteomes" id="UP000255177">
    <property type="component" value="Unassembled WGS sequence"/>
</dbReference>